<keyword evidence="2" id="KW-1185">Reference proteome</keyword>
<protein>
    <recommendedName>
        <fullName evidence="3">DUF2255 family protein</fullName>
    </recommendedName>
</protein>
<gene>
    <name evidence="1" type="ORF">C8E87_8108</name>
</gene>
<dbReference type="Proteomes" id="UP000294901">
    <property type="component" value="Unassembled WGS sequence"/>
</dbReference>
<evidence type="ECO:0000313" key="2">
    <source>
        <dbReference type="Proteomes" id="UP000294901"/>
    </source>
</evidence>
<sequence length="131" mass="14441">MWYFRGMSERWDPAELRAIGDSHEMEVAVRRADGGLGRWTTIWVVCADGEVFVRTWHRRETGWFGGVVRTGRARIRAGGLETDVVVQDVGESGRAAVDAAYRKKYSGGVTDMVSDTAAASTLRFSPASGTR</sequence>
<dbReference type="Pfam" id="PF10012">
    <property type="entry name" value="DUF2255"/>
    <property type="match status" value="1"/>
</dbReference>
<proteinExistence type="predicted"/>
<reference evidence="1 2" key="1">
    <citation type="submission" date="2019-03" db="EMBL/GenBank/DDBJ databases">
        <title>Sequencing the genomes of 1000 actinobacteria strains.</title>
        <authorList>
            <person name="Klenk H.-P."/>
        </authorList>
    </citation>
    <scope>NUCLEOTIDE SEQUENCE [LARGE SCALE GENOMIC DNA]</scope>
    <source>
        <strain evidence="1 2">DSM 43805</strain>
    </source>
</reference>
<evidence type="ECO:0000313" key="1">
    <source>
        <dbReference type="EMBL" id="TDO32638.1"/>
    </source>
</evidence>
<name>A0A4V3C672_9ACTN</name>
<organism evidence="1 2">
    <name type="scientific">Paractinoplanes brasiliensis</name>
    <dbReference type="NCBI Taxonomy" id="52695"/>
    <lineage>
        <taxon>Bacteria</taxon>
        <taxon>Bacillati</taxon>
        <taxon>Actinomycetota</taxon>
        <taxon>Actinomycetes</taxon>
        <taxon>Micromonosporales</taxon>
        <taxon>Micromonosporaceae</taxon>
        <taxon>Paractinoplanes</taxon>
    </lineage>
</organism>
<dbReference type="AlphaFoldDB" id="A0A4V3C672"/>
<dbReference type="EMBL" id="SNWR01000002">
    <property type="protein sequence ID" value="TDO32638.1"/>
    <property type="molecule type" value="Genomic_DNA"/>
</dbReference>
<evidence type="ECO:0008006" key="3">
    <source>
        <dbReference type="Google" id="ProtNLM"/>
    </source>
</evidence>
<accession>A0A4V3C672</accession>
<comment type="caution">
    <text evidence="1">The sequence shown here is derived from an EMBL/GenBank/DDBJ whole genome shotgun (WGS) entry which is preliminary data.</text>
</comment>
<dbReference type="InterPro" id="IPR016888">
    <property type="entry name" value="UCP028498"/>
</dbReference>